<dbReference type="RefSeq" id="WP_176420279.1">
    <property type="nucleotide sequence ID" value="NZ_FZNX01000002.1"/>
</dbReference>
<evidence type="ECO:0000256" key="1">
    <source>
        <dbReference type="ARBA" id="ARBA00022670"/>
    </source>
</evidence>
<evidence type="ECO:0000259" key="5">
    <source>
        <dbReference type="PROSITE" id="PS51829"/>
    </source>
</evidence>
<organism evidence="6 7">
    <name type="scientific">Lutibacter flavus</name>
    <dbReference type="NCBI Taxonomy" id="691689"/>
    <lineage>
        <taxon>Bacteria</taxon>
        <taxon>Pseudomonadati</taxon>
        <taxon>Bacteroidota</taxon>
        <taxon>Flavobacteriia</taxon>
        <taxon>Flavobacteriales</taxon>
        <taxon>Flavobacteriaceae</taxon>
        <taxon>Lutibacter</taxon>
    </lineage>
</organism>
<dbReference type="InterPro" id="IPR013783">
    <property type="entry name" value="Ig-like_fold"/>
</dbReference>
<feature type="transmembrane region" description="Helical" evidence="4">
    <location>
        <begin position="17"/>
        <end position="37"/>
    </location>
</feature>
<accession>A0A238WW34</accession>
<dbReference type="Gene3D" id="2.60.120.260">
    <property type="entry name" value="Galactose-binding domain-like"/>
    <property type="match status" value="1"/>
</dbReference>
<dbReference type="PROSITE" id="PS51829">
    <property type="entry name" value="P_HOMO_B"/>
    <property type="match status" value="1"/>
</dbReference>
<dbReference type="GO" id="GO:0005509">
    <property type="term" value="F:calcium ion binding"/>
    <property type="evidence" value="ECO:0007669"/>
    <property type="project" value="InterPro"/>
</dbReference>
<dbReference type="Proteomes" id="UP000198412">
    <property type="component" value="Unassembled WGS sequence"/>
</dbReference>
<dbReference type="Gene3D" id="2.60.40.10">
    <property type="entry name" value="Immunoglobulins"/>
    <property type="match status" value="2"/>
</dbReference>
<dbReference type="InterPro" id="IPR028974">
    <property type="entry name" value="TSP_type-3_rpt"/>
</dbReference>
<name>A0A238WW34_9FLAO</name>
<dbReference type="InterPro" id="IPR025667">
    <property type="entry name" value="SprB_repeat"/>
</dbReference>
<evidence type="ECO:0000313" key="7">
    <source>
        <dbReference type="Proteomes" id="UP000198412"/>
    </source>
</evidence>
<feature type="compositionally biased region" description="Polar residues" evidence="3">
    <location>
        <begin position="440"/>
        <end position="455"/>
    </location>
</feature>
<gene>
    <name evidence="6" type="ORF">SAMN04488111_1262</name>
</gene>
<evidence type="ECO:0000256" key="3">
    <source>
        <dbReference type="SAM" id="MobiDB-lite"/>
    </source>
</evidence>
<dbReference type="Pfam" id="PF01483">
    <property type="entry name" value="P_proprotein"/>
    <property type="match status" value="1"/>
</dbReference>
<dbReference type="InterPro" id="IPR018247">
    <property type="entry name" value="EF_Hand_1_Ca_BS"/>
</dbReference>
<dbReference type="InterPro" id="IPR002884">
    <property type="entry name" value="P_dom"/>
</dbReference>
<reference evidence="7" key="1">
    <citation type="submission" date="2017-06" db="EMBL/GenBank/DDBJ databases">
        <authorList>
            <person name="Varghese N."/>
            <person name="Submissions S."/>
        </authorList>
    </citation>
    <scope>NUCLEOTIDE SEQUENCE [LARGE SCALE GENOMIC DNA]</scope>
    <source>
        <strain evidence="7">DSM 27993</strain>
    </source>
</reference>
<dbReference type="GO" id="GO:0004252">
    <property type="term" value="F:serine-type endopeptidase activity"/>
    <property type="evidence" value="ECO:0007669"/>
    <property type="project" value="InterPro"/>
</dbReference>
<keyword evidence="7" id="KW-1185">Reference proteome</keyword>
<dbReference type="GO" id="GO:0006508">
    <property type="term" value="P:proteolysis"/>
    <property type="evidence" value="ECO:0007669"/>
    <property type="project" value="UniProtKB-KW"/>
</dbReference>
<evidence type="ECO:0000256" key="4">
    <source>
        <dbReference type="SAM" id="Phobius"/>
    </source>
</evidence>
<protein>
    <submittedName>
        <fullName evidence="6">Regulatory P domain of the subtilisin-like proprotein convertase</fullName>
    </submittedName>
</protein>
<keyword evidence="2" id="KW-0378">Hydrolase</keyword>
<keyword evidence="1" id="KW-0645">Protease</keyword>
<keyword evidence="4" id="KW-1133">Transmembrane helix</keyword>
<feature type="domain" description="P/Homo B" evidence="5">
    <location>
        <begin position="30"/>
        <end position="185"/>
    </location>
</feature>
<dbReference type="AlphaFoldDB" id="A0A238WW34"/>
<dbReference type="Pfam" id="PF13573">
    <property type="entry name" value="SprB"/>
    <property type="match status" value="1"/>
</dbReference>
<dbReference type="EMBL" id="FZNX01000002">
    <property type="protein sequence ID" value="SNR50742.1"/>
    <property type="molecule type" value="Genomic_DNA"/>
</dbReference>
<feature type="non-terminal residue" evidence="6">
    <location>
        <position position="1083"/>
    </location>
</feature>
<dbReference type="SUPFAM" id="SSF103647">
    <property type="entry name" value="TSP type-3 repeat"/>
    <property type="match status" value="2"/>
</dbReference>
<dbReference type="SUPFAM" id="SSF49785">
    <property type="entry name" value="Galactose-binding domain-like"/>
    <property type="match status" value="1"/>
</dbReference>
<feature type="region of interest" description="Disordered" evidence="3">
    <location>
        <begin position="420"/>
        <end position="455"/>
    </location>
</feature>
<keyword evidence="4" id="KW-0472">Membrane</keyword>
<proteinExistence type="predicted"/>
<dbReference type="PROSITE" id="PS00018">
    <property type="entry name" value="EF_HAND_1"/>
    <property type="match status" value="1"/>
</dbReference>
<evidence type="ECO:0000256" key="2">
    <source>
        <dbReference type="ARBA" id="ARBA00022801"/>
    </source>
</evidence>
<evidence type="ECO:0000313" key="6">
    <source>
        <dbReference type="EMBL" id="SNR50742.1"/>
    </source>
</evidence>
<keyword evidence="4" id="KW-0812">Transmembrane</keyword>
<dbReference type="InterPro" id="IPR008979">
    <property type="entry name" value="Galactose-bd-like_sf"/>
</dbReference>
<sequence>MEQHYFKSLIKFNKQQVNFIFIIALFFGSISFGQTAYTFNNTISGTILDNSTSATALVRTFNVTDNFTINDINVGFNTTHTWRGDIVATLTSPLGTVVNLITSSNDSDDNYDILLDDNGTGTLDNGTNDNTASPYYTRSVDLNVLTNFEGQNSLGTWTLRIWDVVSLDTGTFNRAQLQFLGTAAIDPCDATASGNLDTDGDNVSDICDLDDDNDGILDADEFNCTSSILNWEDHFVEGTSGNGTGGQDPTVATAVPPLVFNGVTLTISRTTNTTGNWKINNNYISYGYNWLQASIIGGQTVHTFNFSRAVNDLSFTLFDLDAGPNFQDELTIDIISDGAPYSLTPSDYTLATNISYTGNNTFLGRGVDENLILNISVPVDSMTIYYKQVGSNPSANQGMAIGDLSFCVPKDTDNDGIPDYKDTDSDNDGCSDAIEGGGSFTANDTSTLPGGSIGGSNDNLGITVDGDGVPTILGSPQATTAAVTDSGDNSACIDPCDATASGNLDTDGDNISDICDLDDDNDGILDVIENGNCLISEKEEISVLFSEDFGTGTARATNSNVISHLYDTNGAIPDGSYAVVSSLSSGLSQYNRTDQNGDIDANIDQFTGPAGGSSNGRYLSINMINTGNTEFYRQTLSDLIIGADYRYRLDLAGLCIGCADLPIFRLEIQNSVGTVLHSISSTSIGVANDDIWRRVVLNFTAAIDAVDIVIINDQPNGSAGNDVGVDNIVFGLLQCPDSFNDTDGDGIINSLDTDSDNDGCPDATEGINNLATIATLVGGSNGGSSANLGTTVNANGIPTAATGGTTAGTEITGQATTAGVTVSDVISSVAITSSPTPATVCVDGDITFTATPTGVRETDFIAAPGSIPAGDYIYNWYLGASTTSIGTGNTLTLNSVTTGMNGNDYRVEVTTVNNVCPTEETITLTVNAWTVALDSKTDVLCNGALTGAINITTTGGTGTLTYAWTGPNSFTSSSEDLTGLAAGDYNVVVTDANGCAASLASPVTITEPAAISISSAGVTTAIDCNGGTGTVTIVALGGTAPISYTFNSETNTTGVFTGVSAGTGQLYSITDANNCTAVTGTID</sequence>